<dbReference type="AlphaFoldDB" id="A0AA88U3N2"/>
<dbReference type="GO" id="GO:0006952">
    <property type="term" value="P:defense response"/>
    <property type="evidence" value="ECO:0007669"/>
    <property type="project" value="InterPro"/>
</dbReference>
<evidence type="ECO:0000313" key="4">
    <source>
        <dbReference type="Proteomes" id="UP001187471"/>
    </source>
</evidence>
<keyword evidence="1" id="KW-0433">Leucine-rich repeat</keyword>
<dbReference type="InterPro" id="IPR011713">
    <property type="entry name" value="Leu-rich_rpt_3"/>
</dbReference>
<dbReference type="Gene3D" id="3.80.10.10">
    <property type="entry name" value="Ribonuclease Inhibitor"/>
    <property type="match status" value="1"/>
</dbReference>
<evidence type="ECO:0000256" key="2">
    <source>
        <dbReference type="ARBA" id="ARBA00022737"/>
    </source>
</evidence>
<proteinExistence type="predicted"/>
<keyword evidence="2" id="KW-0677">Repeat</keyword>
<dbReference type="InterPro" id="IPR032675">
    <property type="entry name" value="LRR_dom_sf"/>
</dbReference>
<name>A0AA88U3N2_9ASTE</name>
<dbReference type="Pfam" id="PF07725">
    <property type="entry name" value="LRR_3"/>
    <property type="match status" value="1"/>
</dbReference>
<reference evidence="3" key="1">
    <citation type="submission" date="2022-12" db="EMBL/GenBank/DDBJ databases">
        <title>Draft genome assemblies for two species of Escallonia (Escalloniales).</title>
        <authorList>
            <person name="Chanderbali A."/>
            <person name="Dervinis C."/>
            <person name="Anghel I."/>
            <person name="Soltis D."/>
            <person name="Soltis P."/>
            <person name="Zapata F."/>
        </authorList>
    </citation>
    <scope>NUCLEOTIDE SEQUENCE</scope>
    <source>
        <strain evidence="3">UCBG92.1500</strain>
        <tissue evidence="3">Leaf</tissue>
    </source>
</reference>
<dbReference type="Proteomes" id="UP001187471">
    <property type="component" value="Unassembled WGS sequence"/>
</dbReference>
<sequence length="159" mass="18041">MALSRPNLNHWGKEHSETNVLMVKESTNLVVLDMCYSSLETFWKGTKPLKLLKLVDLSHSHGLVSGILDFSLVPNLEKLVLKYCINLVEVHESIRVLQRLILLDLKGCRNLRKLPTGIHQLKSLEKLILSGCSKLHDESPAYHLDNMEPPTLAQVKLKE</sequence>
<keyword evidence="4" id="KW-1185">Reference proteome</keyword>
<comment type="caution">
    <text evidence="3">The sequence shown here is derived from an EMBL/GenBank/DDBJ whole genome shotgun (WGS) entry which is preliminary data.</text>
</comment>
<protein>
    <submittedName>
        <fullName evidence="3">Uncharacterized protein</fullName>
    </submittedName>
</protein>
<dbReference type="SUPFAM" id="SSF52047">
    <property type="entry name" value="RNI-like"/>
    <property type="match status" value="1"/>
</dbReference>
<evidence type="ECO:0000313" key="3">
    <source>
        <dbReference type="EMBL" id="KAK2970798.1"/>
    </source>
</evidence>
<accession>A0AA88U3N2</accession>
<dbReference type="PANTHER" id="PTHR11017:SF585">
    <property type="entry name" value="TIR DOMAIN-CONTAINING PROTEIN"/>
    <property type="match status" value="1"/>
</dbReference>
<gene>
    <name evidence="3" type="ORF">RJ640_001165</name>
</gene>
<dbReference type="PANTHER" id="PTHR11017">
    <property type="entry name" value="LEUCINE-RICH REPEAT-CONTAINING PROTEIN"/>
    <property type="match status" value="1"/>
</dbReference>
<organism evidence="3 4">
    <name type="scientific">Escallonia rubra</name>
    <dbReference type="NCBI Taxonomy" id="112253"/>
    <lineage>
        <taxon>Eukaryota</taxon>
        <taxon>Viridiplantae</taxon>
        <taxon>Streptophyta</taxon>
        <taxon>Embryophyta</taxon>
        <taxon>Tracheophyta</taxon>
        <taxon>Spermatophyta</taxon>
        <taxon>Magnoliopsida</taxon>
        <taxon>eudicotyledons</taxon>
        <taxon>Gunneridae</taxon>
        <taxon>Pentapetalae</taxon>
        <taxon>asterids</taxon>
        <taxon>campanulids</taxon>
        <taxon>Escalloniales</taxon>
        <taxon>Escalloniaceae</taxon>
        <taxon>Escallonia</taxon>
    </lineage>
</organism>
<dbReference type="EMBL" id="JAVXUO010002643">
    <property type="protein sequence ID" value="KAK2970798.1"/>
    <property type="molecule type" value="Genomic_DNA"/>
</dbReference>
<evidence type="ECO:0000256" key="1">
    <source>
        <dbReference type="ARBA" id="ARBA00022614"/>
    </source>
</evidence>
<dbReference type="InterPro" id="IPR044974">
    <property type="entry name" value="Disease_R_plants"/>
</dbReference>